<evidence type="ECO:0000313" key="2">
    <source>
        <dbReference type="Proteomes" id="UP000321577"/>
    </source>
</evidence>
<evidence type="ECO:0008006" key="3">
    <source>
        <dbReference type="Google" id="ProtNLM"/>
    </source>
</evidence>
<name>A0A512MB88_9BACT</name>
<gene>
    <name evidence="1" type="ORF">BGE01nite_32790</name>
</gene>
<organism evidence="1 2">
    <name type="scientific">Brevifollis gellanilyticus</name>
    <dbReference type="NCBI Taxonomy" id="748831"/>
    <lineage>
        <taxon>Bacteria</taxon>
        <taxon>Pseudomonadati</taxon>
        <taxon>Verrucomicrobiota</taxon>
        <taxon>Verrucomicrobiia</taxon>
        <taxon>Verrucomicrobiales</taxon>
        <taxon>Verrucomicrobiaceae</taxon>
    </lineage>
</organism>
<dbReference type="InterPro" id="IPR010297">
    <property type="entry name" value="DUF900_hydrolase"/>
</dbReference>
<dbReference type="PANTHER" id="PTHR36513:SF1">
    <property type="entry name" value="TRANSMEMBRANE PROTEIN"/>
    <property type="match status" value="1"/>
</dbReference>
<dbReference type="Proteomes" id="UP000321577">
    <property type="component" value="Unassembled WGS sequence"/>
</dbReference>
<keyword evidence="2" id="KW-1185">Reference proteome</keyword>
<evidence type="ECO:0000313" key="1">
    <source>
        <dbReference type="EMBL" id="GEP43988.1"/>
    </source>
</evidence>
<dbReference type="AlphaFoldDB" id="A0A512MB88"/>
<proteinExistence type="predicted"/>
<dbReference type="Pfam" id="PF05990">
    <property type="entry name" value="DUF900"/>
    <property type="match status" value="1"/>
</dbReference>
<sequence>MLSACHAPRYEPTAKVPKLYYLSSRAAKRSGDVLVLKDQKGTRRRGQTFDVKGPLLISNTMDPETFAKNVRADLQPRFKGENVSLMVYIHGFATGVESSAEVAERIAGGVHDYTYGQSRCVPVFHTWPSSNNFARYSHDRSQIDMAGMDMAHFLSELSKAKGSVPMDIVAHSMGCEVLLKAIMAVQARHQDLGRDGLNQVNIRRIVLAAPDVESSKFDELILIASGLKPKPSILMYSSRHDQALAASRSLANSGLNRAGRPMIMGPGRGDYEIRSPGVGRSGQENDPVPLPNVEVVDVSGLYEANIVEAGFRKLTIFRDVGHFYYESALLIRDITRFITRGVPAAERGLEARTYHPGILMDEKAGDARIRASFTRTYYVFPKAAEQKGLKL</sequence>
<protein>
    <recommendedName>
        <fullName evidence="3">Lipoprotein</fullName>
    </recommendedName>
</protein>
<dbReference type="PANTHER" id="PTHR36513">
    <property type="entry name" value="ABC TRANSMEMBRANE TYPE-1 DOMAIN-CONTAINING PROTEIN"/>
    <property type="match status" value="1"/>
</dbReference>
<dbReference type="SUPFAM" id="SSF53474">
    <property type="entry name" value="alpha/beta-Hydrolases"/>
    <property type="match status" value="1"/>
</dbReference>
<dbReference type="InterPro" id="IPR029058">
    <property type="entry name" value="AB_hydrolase_fold"/>
</dbReference>
<dbReference type="EMBL" id="BKAG01000023">
    <property type="protein sequence ID" value="GEP43988.1"/>
    <property type="molecule type" value="Genomic_DNA"/>
</dbReference>
<accession>A0A512MB88</accession>
<dbReference type="Gene3D" id="3.40.50.1820">
    <property type="entry name" value="alpha/beta hydrolase"/>
    <property type="match status" value="1"/>
</dbReference>
<reference evidence="1 2" key="1">
    <citation type="submission" date="2019-07" db="EMBL/GenBank/DDBJ databases">
        <title>Whole genome shotgun sequence of Brevifollis gellanilyticus NBRC 108608.</title>
        <authorList>
            <person name="Hosoyama A."/>
            <person name="Uohara A."/>
            <person name="Ohji S."/>
            <person name="Ichikawa N."/>
        </authorList>
    </citation>
    <scope>NUCLEOTIDE SEQUENCE [LARGE SCALE GENOMIC DNA]</scope>
    <source>
        <strain evidence="1 2">NBRC 108608</strain>
    </source>
</reference>
<comment type="caution">
    <text evidence="1">The sequence shown here is derived from an EMBL/GenBank/DDBJ whole genome shotgun (WGS) entry which is preliminary data.</text>
</comment>